<accession>A0A1L3ZTB5</accession>
<organism evidence="1 2">
    <name type="scientific">Tardibacter chloracetimidivorans</name>
    <dbReference type="NCBI Taxonomy" id="1921510"/>
    <lineage>
        <taxon>Bacteria</taxon>
        <taxon>Pseudomonadati</taxon>
        <taxon>Pseudomonadota</taxon>
        <taxon>Alphaproteobacteria</taxon>
        <taxon>Sphingomonadales</taxon>
        <taxon>Sphingomonadaceae</taxon>
        <taxon>Tardibacter</taxon>
    </lineage>
</organism>
<evidence type="ECO:0000313" key="1">
    <source>
        <dbReference type="EMBL" id="API58882.1"/>
    </source>
</evidence>
<gene>
    <name evidence="1" type="ORF">BSL82_05795</name>
</gene>
<sequence length="114" mass="12194">MTDAADLEIARDVRPRDRRAVLEMRADHPVWVIAAYLEIEVIQVEAVIRCADDGTLPCPGDDDILAHEAVAGWQGALTHEGALHGKGAPVILGMDLSSSPDVSISTVYPARGKP</sequence>
<reference evidence="2" key="1">
    <citation type="submission" date="2016-11" db="EMBL/GenBank/DDBJ databases">
        <title>Complete Genome Sequence of alachlor-degrading Sphingomonas sp. strain JJ-A5.</title>
        <authorList>
            <person name="Lee H."/>
            <person name="Ka J.-O."/>
        </authorList>
    </citation>
    <scope>NUCLEOTIDE SEQUENCE [LARGE SCALE GENOMIC DNA]</scope>
    <source>
        <strain evidence="2">JJ-A5</strain>
    </source>
</reference>
<dbReference type="Proteomes" id="UP000182063">
    <property type="component" value="Chromosome"/>
</dbReference>
<protein>
    <submittedName>
        <fullName evidence="1">Uncharacterized protein</fullName>
    </submittedName>
</protein>
<dbReference type="STRING" id="1921510.BSL82_05795"/>
<name>A0A1L3ZTB5_9SPHN</name>
<dbReference type="KEGG" id="sphj:BSL82_05795"/>
<dbReference type="RefSeq" id="WP_072596436.1">
    <property type="nucleotide sequence ID" value="NZ_CP018221.1"/>
</dbReference>
<dbReference type="AlphaFoldDB" id="A0A1L3ZTB5"/>
<evidence type="ECO:0000313" key="2">
    <source>
        <dbReference type="Proteomes" id="UP000182063"/>
    </source>
</evidence>
<proteinExistence type="predicted"/>
<keyword evidence="2" id="KW-1185">Reference proteome</keyword>
<dbReference type="EMBL" id="CP018221">
    <property type="protein sequence ID" value="API58882.1"/>
    <property type="molecule type" value="Genomic_DNA"/>
</dbReference>